<dbReference type="OrthoDB" id="7866682at2"/>
<protein>
    <recommendedName>
        <fullName evidence="4">Lysozyme inhibitor LprI N-terminal domain-containing protein</fullName>
    </recommendedName>
</protein>
<dbReference type="STRING" id="658057.SAMN04488032_11815"/>
<gene>
    <name evidence="2" type="ORF">PAM7971_03641</name>
</gene>
<reference evidence="2 3" key="1">
    <citation type="submission" date="2017-03" db="EMBL/GenBank/DDBJ databases">
        <authorList>
            <person name="Afonso C.L."/>
            <person name="Miller P.J."/>
            <person name="Scott M.A."/>
            <person name="Spackman E."/>
            <person name="Goraichik I."/>
            <person name="Dimitrov K.M."/>
            <person name="Suarez D.L."/>
            <person name="Swayne D.E."/>
        </authorList>
    </citation>
    <scope>NUCLEOTIDE SEQUENCE [LARGE SCALE GENOMIC DNA]</scope>
    <source>
        <strain evidence="2 3">CECT 7971</strain>
    </source>
</reference>
<evidence type="ECO:0000313" key="2">
    <source>
        <dbReference type="EMBL" id="SLN68489.1"/>
    </source>
</evidence>
<organism evidence="2 3">
    <name type="scientific">Pacificibacter marinus</name>
    <dbReference type="NCBI Taxonomy" id="658057"/>
    <lineage>
        <taxon>Bacteria</taxon>
        <taxon>Pseudomonadati</taxon>
        <taxon>Pseudomonadota</taxon>
        <taxon>Alphaproteobacteria</taxon>
        <taxon>Rhodobacterales</taxon>
        <taxon>Roseobacteraceae</taxon>
        <taxon>Pacificibacter</taxon>
    </lineage>
</organism>
<feature type="signal peptide" evidence="1">
    <location>
        <begin position="1"/>
        <end position="19"/>
    </location>
</feature>
<feature type="chain" id="PRO_5011004412" description="Lysozyme inhibitor LprI N-terminal domain-containing protein" evidence="1">
    <location>
        <begin position="20"/>
        <end position="159"/>
    </location>
</feature>
<dbReference type="EMBL" id="FWFW01000017">
    <property type="protein sequence ID" value="SLN68489.1"/>
    <property type="molecule type" value="Genomic_DNA"/>
</dbReference>
<name>A0A1Y5TP19_9RHOB</name>
<dbReference type="RefSeq" id="WP_085850709.1">
    <property type="nucleotide sequence ID" value="NZ_FNZV01000018.1"/>
</dbReference>
<evidence type="ECO:0000313" key="3">
    <source>
        <dbReference type="Proteomes" id="UP000193307"/>
    </source>
</evidence>
<keyword evidence="1" id="KW-0732">Signal</keyword>
<keyword evidence="3" id="KW-1185">Reference proteome</keyword>
<dbReference type="AlphaFoldDB" id="A0A1Y5TP19"/>
<dbReference type="Proteomes" id="UP000193307">
    <property type="component" value="Unassembled WGS sequence"/>
</dbReference>
<evidence type="ECO:0008006" key="4">
    <source>
        <dbReference type="Google" id="ProtNLM"/>
    </source>
</evidence>
<sequence length="159" mass="17087">MKRLVFIGVLALMPSTGFADDAVLPPQEQVETCLMSQAQSGGPSISCINEAQGSCIQFISDAPQAALLCFLDAQKVWTNYIGARMDFVLEKGGDDLAAVAGIEVKFDLLQNKLQCQRMSELTMLRAAPTEQTQITAARCDATANGLVFAKLVAQSENLK</sequence>
<accession>A0A1Y5TP19</accession>
<proteinExistence type="predicted"/>
<evidence type="ECO:0000256" key="1">
    <source>
        <dbReference type="SAM" id="SignalP"/>
    </source>
</evidence>